<sequence length="72" mass="7177">HAVGDSSPESEGLNSLGKLAKRCQFLVGGGGVTDVESAKRILSVGAGAVSVATAAMKDPTLLGRLQLELGGK</sequence>
<dbReference type="SUPFAM" id="SSF51395">
    <property type="entry name" value="FMN-linked oxidoreductases"/>
    <property type="match status" value="1"/>
</dbReference>
<comment type="caution">
    <text evidence="1">The sequence shown here is derived from an EMBL/GenBank/DDBJ whole genome shotgun (WGS) entry which is preliminary data.</text>
</comment>
<proteinExistence type="predicted"/>
<dbReference type="PROSITE" id="PS00912">
    <property type="entry name" value="DHODEHASE_2"/>
    <property type="match status" value="1"/>
</dbReference>
<dbReference type="EMBL" id="LAZR01038123">
    <property type="protein sequence ID" value="KKL20377.1"/>
    <property type="molecule type" value="Genomic_DNA"/>
</dbReference>
<accession>A0A0F9C2A7</accession>
<dbReference type="GO" id="GO:0016627">
    <property type="term" value="F:oxidoreductase activity, acting on the CH-CH group of donors"/>
    <property type="evidence" value="ECO:0007669"/>
    <property type="project" value="InterPro"/>
</dbReference>
<name>A0A0F9C2A7_9ZZZZ</name>
<dbReference type="AlphaFoldDB" id="A0A0F9C2A7"/>
<dbReference type="InterPro" id="IPR006062">
    <property type="entry name" value="His_biosynth"/>
</dbReference>
<dbReference type="InterPro" id="IPR013785">
    <property type="entry name" value="Aldolase_TIM"/>
</dbReference>
<gene>
    <name evidence="1" type="ORF">LCGC14_2456090</name>
</gene>
<dbReference type="GO" id="GO:0006207">
    <property type="term" value="P:'de novo' pyrimidine nucleobase biosynthetic process"/>
    <property type="evidence" value="ECO:0007669"/>
    <property type="project" value="InterPro"/>
</dbReference>
<dbReference type="InterPro" id="IPR001295">
    <property type="entry name" value="Dihydroorotate_DH_CS"/>
</dbReference>
<dbReference type="GO" id="GO:0000105">
    <property type="term" value="P:L-histidine biosynthetic process"/>
    <property type="evidence" value="ECO:0007669"/>
    <property type="project" value="InterPro"/>
</dbReference>
<dbReference type="Pfam" id="PF00977">
    <property type="entry name" value="His_biosynth"/>
    <property type="match status" value="1"/>
</dbReference>
<protein>
    <recommendedName>
        <fullName evidence="2">Dihydroorotate dehydrogenase domain-containing protein</fullName>
    </recommendedName>
</protein>
<dbReference type="Gene3D" id="3.20.20.70">
    <property type="entry name" value="Aldolase class I"/>
    <property type="match status" value="1"/>
</dbReference>
<evidence type="ECO:0000313" key="1">
    <source>
        <dbReference type="EMBL" id="KKL20377.1"/>
    </source>
</evidence>
<feature type="non-terminal residue" evidence="1">
    <location>
        <position position="1"/>
    </location>
</feature>
<reference evidence="1" key="1">
    <citation type="journal article" date="2015" name="Nature">
        <title>Complex archaea that bridge the gap between prokaryotes and eukaryotes.</title>
        <authorList>
            <person name="Spang A."/>
            <person name="Saw J.H."/>
            <person name="Jorgensen S.L."/>
            <person name="Zaremba-Niedzwiedzka K."/>
            <person name="Martijn J."/>
            <person name="Lind A.E."/>
            <person name="van Eijk R."/>
            <person name="Schleper C."/>
            <person name="Guy L."/>
            <person name="Ettema T.J."/>
        </authorList>
    </citation>
    <scope>NUCLEOTIDE SEQUENCE</scope>
</reference>
<organism evidence="1">
    <name type="scientific">marine sediment metagenome</name>
    <dbReference type="NCBI Taxonomy" id="412755"/>
    <lineage>
        <taxon>unclassified sequences</taxon>
        <taxon>metagenomes</taxon>
        <taxon>ecological metagenomes</taxon>
    </lineage>
</organism>
<evidence type="ECO:0008006" key="2">
    <source>
        <dbReference type="Google" id="ProtNLM"/>
    </source>
</evidence>